<reference evidence="1" key="1">
    <citation type="submission" date="2020-06" db="EMBL/GenBank/DDBJ databases">
        <title>Draft genome of Bugula neritina, a colonial animal packing powerful symbionts and potential medicines.</title>
        <authorList>
            <person name="Rayko M."/>
        </authorList>
    </citation>
    <scope>NUCLEOTIDE SEQUENCE [LARGE SCALE GENOMIC DNA]</scope>
    <source>
        <strain evidence="1">Kwan_BN1</strain>
    </source>
</reference>
<dbReference type="Proteomes" id="UP000593567">
    <property type="component" value="Unassembled WGS sequence"/>
</dbReference>
<gene>
    <name evidence="1" type="ORF">EB796_016488</name>
</gene>
<proteinExistence type="predicted"/>
<evidence type="ECO:0000313" key="2">
    <source>
        <dbReference type="Proteomes" id="UP000593567"/>
    </source>
</evidence>
<evidence type="ECO:0000313" key="1">
    <source>
        <dbReference type="EMBL" id="KAF6025206.1"/>
    </source>
</evidence>
<dbReference type="EMBL" id="VXIV02002486">
    <property type="protein sequence ID" value="KAF6025206.1"/>
    <property type="molecule type" value="Genomic_DNA"/>
</dbReference>
<comment type="caution">
    <text evidence="1">The sequence shown here is derived from an EMBL/GenBank/DDBJ whole genome shotgun (WGS) entry which is preliminary data.</text>
</comment>
<sequence length="83" mass="9435">MFRTADALVTHRHFALLSVPLSAETHAIIAAIFVDAHPVVGAFSYIGSHLEQRYTCHSYHSHNLTEQHLNDLQYNRVDYQSEA</sequence>
<dbReference type="AlphaFoldDB" id="A0A7J7JI71"/>
<keyword evidence="2" id="KW-1185">Reference proteome</keyword>
<organism evidence="1 2">
    <name type="scientific">Bugula neritina</name>
    <name type="common">Brown bryozoan</name>
    <name type="synonym">Sertularia neritina</name>
    <dbReference type="NCBI Taxonomy" id="10212"/>
    <lineage>
        <taxon>Eukaryota</taxon>
        <taxon>Metazoa</taxon>
        <taxon>Spiralia</taxon>
        <taxon>Lophotrochozoa</taxon>
        <taxon>Bryozoa</taxon>
        <taxon>Gymnolaemata</taxon>
        <taxon>Cheilostomatida</taxon>
        <taxon>Flustrina</taxon>
        <taxon>Buguloidea</taxon>
        <taxon>Bugulidae</taxon>
        <taxon>Bugula</taxon>
    </lineage>
</organism>
<accession>A0A7J7JI71</accession>
<protein>
    <submittedName>
        <fullName evidence="1">Uncharacterized protein</fullName>
    </submittedName>
</protein>
<name>A0A7J7JI71_BUGNE</name>